<proteinExistence type="predicted"/>
<gene>
    <name evidence="1" type="ORF">H6G18_24215</name>
</gene>
<comment type="caution">
    <text evidence="1">The sequence shown here is derived from an EMBL/GenBank/DDBJ whole genome shotgun (WGS) entry which is preliminary data.</text>
</comment>
<sequence>MTNEVTEKLKQASKNLVMMSESEYPYEVVLWSNQAQEPLTNQKLLQLTGHSPETLIETVEIDYFFRNCAEEKEWHDEVQKQDVERFKSLLRTLKDNLHDIQVYRIGTINIDVYIIGKTPSGDLAGISTKIVET</sequence>
<keyword evidence="2" id="KW-1185">Reference proteome</keyword>
<protein>
    <submittedName>
        <fullName evidence="1">Nuclease A inhibitor family protein</fullName>
    </submittedName>
</protein>
<dbReference type="Gene3D" id="3.40.1460.10">
    <property type="entry name" value="Nuclease A inhibitor-like"/>
    <property type="match status" value="1"/>
</dbReference>
<dbReference type="RefSeq" id="WP_190409613.1">
    <property type="nucleotide sequence ID" value="NZ_JACJRF010000081.1"/>
</dbReference>
<reference evidence="1 2" key="1">
    <citation type="journal article" date="2020" name="ISME J.">
        <title>Comparative genomics reveals insights into cyanobacterial evolution and habitat adaptation.</title>
        <authorList>
            <person name="Chen M.Y."/>
            <person name="Teng W.K."/>
            <person name="Zhao L."/>
            <person name="Hu C.X."/>
            <person name="Zhou Y.K."/>
            <person name="Han B.P."/>
            <person name="Song L.R."/>
            <person name="Shu W.S."/>
        </authorList>
    </citation>
    <scope>NUCLEOTIDE SEQUENCE [LARGE SCALE GENOMIC DNA]</scope>
    <source>
        <strain evidence="1 2">FACHB-260</strain>
    </source>
</reference>
<dbReference type="InterPro" id="IPR012489">
    <property type="entry name" value="NucleaseA_inhib-like"/>
</dbReference>
<dbReference type="PIRSF" id="PIRSF011544">
    <property type="entry name" value="NucleaseA_inhib-like"/>
    <property type="match status" value="1"/>
</dbReference>
<dbReference type="SUPFAM" id="SSF82602">
    <property type="entry name" value="Nuclease A inhibitor (NuiA)"/>
    <property type="match status" value="1"/>
</dbReference>
<dbReference type="InterPro" id="IPR036587">
    <property type="entry name" value="NucleaseA_inhib-like_sf"/>
</dbReference>
<dbReference type="Proteomes" id="UP000607281">
    <property type="component" value="Unassembled WGS sequence"/>
</dbReference>
<dbReference type="Pfam" id="PF07924">
    <property type="entry name" value="NuiA"/>
    <property type="match status" value="1"/>
</dbReference>
<organism evidence="1 2">
    <name type="scientific">Anabaena subtropica FACHB-260</name>
    <dbReference type="NCBI Taxonomy" id="2692884"/>
    <lineage>
        <taxon>Bacteria</taxon>
        <taxon>Bacillati</taxon>
        <taxon>Cyanobacteriota</taxon>
        <taxon>Cyanophyceae</taxon>
        <taxon>Nostocales</taxon>
        <taxon>Nostocaceae</taxon>
        <taxon>Anabaena</taxon>
    </lineage>
</organism>
<accession>A0ABR8CXN3</accession>
<evidence type="ECO:0000313" key="2">
    <source>
        <dbReference type="Proteomes" id="UP000607281"/>
    </source>
</evidence>
<name>A0ABR8CXN3_9NOST</name>
<dbReference type="EMBL" id="JACJRF010000081">
    <property type="protein sequence ID" value="MBD2347210.1"/>
    <property type="molecule type" value="Genomic_DNA"/>
</dbReference>
<evidence type="ECO:0000313" key="1">
    <source>
        <dbReference type="EMBL" id="MBD2347210.1"/>
    </source>
</evidence>